<organism evidence="1">
    <name type="scientific">bioreactor metagenome</name>
    <dbReference type="NCBI Taxonomy" id="1076179"/>
    <lineage>
        <taxon>unclassified sequences</taxon>
        <taxon>metagenomes</taxon>
        <taxon>ecological metagenomes</taxon>
    </lineage>
</organism>
<evidence type="ECO:0000313" key="1">
    <source>
        <dbReference type="EMBL" id="MPM64386.1"/>
    </source>
</evidence>
<gene>
    <name evidence="1" type="ORF">SDC9_111272</name>
</gene>
<dbReference type="EMBL" id="VSSQ01019921">
    <property type="protein sequence ID" value="MPM64386.1"/>
    <property type="molecule type" value="Genomic_DNA"/>
</dbReference>
<reference evidence="1" key="1">
    <citation type="submission" date="2019-08" db="EMBL/GenBank/DDBJ databases">
        <authorList>
            <person name="Kucharzyk K."/>
            <person name="Murdoch R.W."/>
            <person name="Higgins S."/>
            <person name="Loffler F."/>
        </authorList>
    </citation>
    <scope>NUCLEOTIDE SEQUENCE</scope>
</reference>
<protein>
    <submittedName>
        <fullName evidence="1">Uncharacterized protein</fullName>
    </submittedName>
</protein>
<comment type="caution">
    <text evidence="1">The sequence shown here is derived from an EMBL/GenBank/DDBJ whole genome shotgun (WGS) entry which is preliminary data.</text>
</comment>
<sequence length="49" mass="5724">MRKYRVTKPVPDMIDSFIPYRQRRGRKDFACVFVTQIDHLAGRIGDGIV</sequence>
<accession>A0A645BGT4</accession>
<name>A0A645BGT4_9ZZZZ</name>
<dbReference type="AlphaFoldDB" id="A0A645BGT4"/>
<proteinExistence type="predicted"/>